<comment type="caution">
    <text evidence="3">The sequence shown here is derived from an EMBL/GenBank/DDBJ whole genome shotgun (WGS) entry which is preliminary data.</text>
</comment>
<keyword evidence="4" id="KW-1185">Reference proteome</keyword>
<evidence type="ECO:0000313" key="4">
    <source>
        <dbReference type="Proteomes" id="UP001143347"/>
    </source>
</evidence>
<dbReference type="RefSeq" id="WP_235724327.1">
    <property type="nucleotide sequence ID" value="NZ_JAPKFM010000031.1"/>
</dbReference>
<accession>A0A9X3D8I4</accession>
<reference evidence="3" key="1">
    <citation type="submission" date="2022-10" db="EMBL/GenBank/DDBJ databases">
        <title>WGS of marine actinomycetes from Thailand.</title>
        <authorList>
            <person name="Thawai C."/>
        </authorList>
    </citation>
    <scope>NUCLEOTIDE SEQUENCE</scope>
    <source>
        <strain evidence="3">SW21</strain>
    </source>
</reference>
<dbReference type="PANTHER" id="PTHR35176:SF6">
    <property type="entry name" value="HEME OXYGENASE HI_0854-RELATED"/>
    <property type="match status" value="1"/>
</dbReference>
<evidence type="ECO:0000256" key="1">
    <source>
        <dbReference type="ARBA" id="ARBA00023002"/>
    </source>
</evidence>
<dbReference type="NCBIfam" id="TIGR03618">
    <property type="entry name" value="Rv1155_F420"/>
    <property type="match status" value="1"/>
</dbReference>
<dbReference type="InterPro" id="IPR011576">
    <property type="entry name" value="Pyridox_Oxase_N"/>
</dbReference>
<evidence type="ECO:0000259" key="2">
    <source>
        <dbReference type="Pfam" id="PF01243"/>
    </source>
</evidence>
<gene>
    <name evidence="3" type="ORF">OSB52_21930</name>
</gene>
<dbReference type="Pfam" id="PF01243">
    <property type="entry name" value="PNPOx_N"/>
    <property type="match status" value="1"/>
</dbReference>
<dbReference type="SUPFAM" id="SSF50475">
    <property type="entry name" value="FMN-binding split barrel"/>
    <property type="match status" value="1"/>
</dbReference>
<dbReference type="GO" id="GO:0005829">
    <property type="term" value="C:cytosol"/>
    <property type="evidence" value="ECO:0007669"/>
    <property type="project" value="TreeGrafter"/>
</dbReference>
<dbReference type="GO" id="GO:0070967">
    <property type="term" value="F:coenzyme F420 binding"/>
    <property type="evidence" value="ECO:0007669"/>
    <property type="project" value="TreeGrafter"/>
</dbReference>
<dbReference type="InterPro" id="IPR012349">
    <property type="entry name" value="Split_barrel_FMN-bd"/>
</dbReference>
<dbReference type="InterPro" id="IPR019920">
    <property type="entry name" value="F420-binding_dom_put"/>
</dbReference>
<dbReference type="GO" id="GO:0016627">
    <property type="term" value="F:oxidoreductase activity, acting on the CH-CH group of donors"/>
    <property type="evidence" value="ECO:0007669"/>
    <property type="project" value="TreeGrafter"/>
</dbReference>
<sequence>MSTGPLPPAVTEMLAQPNPSVMATLRKDGSPVSAATWYLMDGDHVILNMDDGRARLGHLRRDPRVTLTVLAENWYTHVTLIGRVIEFRADEGLADIDRLSRHYTGSPYPQRDRPRTTAVMEVQRWFGWGEMKDNDQSQSVQS</sequence>
<protein>
    <submittedName>
        <fullName evidence="3">PPOX class F420-dependent oxidoreductase</fullName>
    </submittedName>
</protein>
<proteinExistence type="predicted"/>
<dbReference type="EMBL" id="JAPKFM010000031">
    <property type="protein sequence ID" value="MCX2966741.1"/>
    <property type="molecule type" value="Genomic_DNA"/>
</dbReference>
<name>A0A9X3D8I4_9ACTN</name>
<dbReference type="InterPro" id="IPR052019">
    <property type="entry name" value="F420H2_bilvrd_red/Heme_oxyg"/>
</dbReference>
<dbReference type="PANTHER" id="PTHR35176">
    <property type="entry name" value="HEME OXYGENASE HI_0854-RELATED"/>
    <property type="match status" value="1"/>
</dbReference>
<dbReference type="Gene3D" id="2.30.110.10">
    <property type="entry name" value="Electron Transport, Fmn-binding Protein, Chain A"/>
    <property type="match status" value="1"/>
</dbReference>
<evidence type="ECO:0000313" key="3">
    <source>
        <dbReference type="EMBL" id="MCX2966741.1"/>
    </source>
</evidence>
<dbReference type="AlphaFoldDB" id="A0A9X3D8I4"/>
<organism evidence="3 4">
    <name type="scientific">Gordonia aquimaris</name>
    <dbReference type="NCBI Taxonomy" id="2984863"/>
    <lineage>
        <taxon>Bacteria</taxon>
        <taxon>Bacillati</taxon>
        <taxon>Actinomycetota</taxon>
        <taxon>Actinomycetes</taxon>
        <taxon>Mycobacteriales</taxon>
        <taxon>Gordoniaceae</taxon>
        <taxon>Gordonia</taxon>
    </lineage>
</organism>
<keyword evidence="1" id="KW-0560">Oxidoreductase</keyword>
<dbReference type="Proteomes" id="UP001143347">
    <property type="component" value="Unassembled WGS sequence"/>
</dbReference>
<feature type="domain" description="Pyridoxamine 5'-phosphate oxidase N-terminal" evidence="2">
    <location>
        <begin position="6"/>
        <end position="128"/>
    </location>
</feature>